<feature type="compositionally biased region" description="Basic residues" evidence="1">
    <location>
        <begin position="137"/>
        <end position="151"/>
    </location>
</feature>
<evidence type="ECO:0000313" key="5">
    <source>
        <dbReference type="Proteomes" id="UP001224775"/>
    </source>
</evidence>
<evidence type="ECO:0000256" key="1">
    <source>
        <dbReference type="SAM" id="MobiDB-lite"/>
    </source>
</evidence>
<name>A0A6U3XYM2_9STRA</name>
<accession>A0A6U3XYM2</accession>
<feature type="region of interest" description="Disordered" evidence="1">
    <location>
        <begin position="1"/>
        <end position="20"/>
    </location>
</feature>
<gene>
    <name evidence="4" type="ORF">QTG54_000434</name>
    <name evidence="3" type="ORF">SMAR0320_LOCUS17532</name>
</gene>
<reference evidence="3" key="1">
    <citation type="submission" date="2021-01" db="EMBL/GenBank/DDBJ databases">
        <authorList>
            <person name="Corre E."/>
            <person name="Pelletier E."/>
            <person name="Niang G."/>
            <person name="Scheremetjew M."/>
            <person name="Finn R."/>
            <person name="Kale V."/>
            <person name="Holt S."/>
            <person name="Cochrane G."/>
            <person name="Meng A."/>
            <person name="Brown T."/>
            <person name="Cohen L."/>
        </authorList>
    </citation>
    <scope>NUCLEOTIDE SEQUENCE</scope>
    <source>
        <strain evidence="3">SM1012Den-03</strain>
    </source>
</reference>
<feature type="compositionally biased region" description="Basic and acidic residues" evidence="1">
    <location>
        <begin position="99"/>
        <end position="116"/>
    </location>
</feature>
<feature type="domain" description="DUF2423" evidence="2">
    <location>
        <begin position="1"/>
        <end position="41"/>
    </location>
</feature>
<sequence length="151" mass="16746">MAKSIRSKAKRKHRTEFRNTIGTDVANKNMDTIQSKLQECINSGQLNSFDRLSNLFAGKSETDGDDDAMETNNIAMKDESKIPAKKSSAKKHPMTGMYGDKRSTKVAEKKYRKERTAAGSTTPSRGRGASRIEGRAKRSSSKKRGKKMATI</sequence>
<dbReference type="InterPro" id="IPR019434">
    <property type="entry name" value="DUF2423"/>
</dbReference>
<dbReference type="EMBL" id="JATAAI010000001">
    <property type="protein sequence ID" value="KAK1748495.1"/>
    <property type="molecule type" value="Genomic_DNA"/>
</dbReference>
<evidence type="ECO:0000313" key="3">
    <source>
        <dbReference type="EMBL" id="CAD9620133.1"/>
    </source>
</evidence>
<organism evidence="3">
    <name type="scientific">Skeletonema marinoi</name>
    <dbReference type="NCBI Taxonomy" id="267567"/>
    <lineage>
        <taxon>Eukaryota</taxon>
        <taxon>Sar</taxon>
        <taxon>Stramenopiles</taxon>
        <taxon>Ochrophyta</taxon>
        <taxon>Bacillariophyta</taxon>
        <taxon>Coscinodiscophyceae</taxon>
        <taxon>Thalassiosirophycidae</taxon>
        <taxon>Thalassiosirales</taxon>
        <taxon>Skeletonemataceae</taxon>
        <taxon>Skeletonema</taxon>
        <taxon>Skeletonema marinoi-dohrnii complex</taxon>
    </lineage>
</organism>
<proteinExistence type="predicted"/>
<dbReference type="Proteomes" id="UP001224775">
    <property type="component" value="Unassembled WGS sequence"/>
</dbReference>
<evidence type="ECO:0000313" key="4">
    <source>
        <dbReference type="EMBL" id="KAK1748495.1"/>
    </source>
</evidence>
<evidence type="ECO:0000259" key="2">
    <source>
        <dbReference type="Pfam" id="PF10338"/>
    </source>
</evidence>
<keyword evidence="5" id="KW-1185">Reference proteome</keyword>
<feature type="region of interest" description="Disordered" evidence="1">
    <location>
        <begin position="58"/>
        <end position="151"/>
    </location>
</feature>
<dbReference type="AlphaFoldDB" id="A0A6U3XYM2"/>
<dbReference type="EMBL" id="HBGZ01024727">
    <property type="protein sequence ID" value="CAD9620133.1"/>
    <property type="molecule type" value="Transcribed_RNA"/>
</dbReference>
<reference evidence="4" key="2">
    <citation type="submission" date="2023-06" db="EMBL/GenBank/DDBJ databases">
        <title>Survivors Of The Sea: Transcriptome response of Skeletonema marinoi to long-term dormancy.</title>
        <authorList>
            <person name="Pinder M.I.M."/>
            <person name="Kourtchenko O."/>
            <person name="Robertson E.K."/>
            <person name="Larsson T."/>
            <person name="Maumus F."/>
            <person name="Osuna-Cruz C.M."/>
            <person name="Vancaester E."/>
            <person name="Stenow R."/>
            <person name="Vandepoele K."/>
            <person name="Ploug H."/>
            <person name="Bruchert V."/>
            <person name="Godhe A."/>
            <person name="Topel M."/>
        </authorList>
    </citation>
    <scope>NUCLEOTIDE SEQUENCE</scope>
    <source>
        <strain evidence="4">R05AC</strain>
    </source>
</reference>
<protein>
    <recommendedName>
        <fullName evidence="2">DUF2423 domain-containing protein</fullName>
    </recommendedName>
</protein>
<feature type="compositionally biased region" description="Basic residues" evidence="1">
    <location>
        <begin position="83"/>
        <end position="93"/>
    </location>
</feature>
<feature type="compositionally biased region" description="Basic residues" evidence="1">
    <location>
        <begin position="1"/>
        <end position="15"/>
    </location>
</feature>
<dbReference type="Pfam" id="PF10338">
    <property type="entry name" value="YBL028C_N"/>
    <property type="match status" value="1"/>
</dbReference>